<dbReference type="PANTHER" id="PTHR40980">
    <property type="entry name" value="PLUG DOMAIN-CONTAINING PROTEIN"/>
    <property type="match status" value="1"/>
</dbReference>
<sequence>MTLPKKGVRAGNCVRQNLKLRNAIAIATGAALSSVVQVSAAAEVEEVVVVGVRQSLETSQEIKKDADTFVDSITATDIGAFPDKSVAEALQRVPGITVSRLQSSDDSTHFSAEPASVLIRGLTFVRTEFNGRDSFSADGYRGLNFNDVSPELMAGVDSYKNQTAEMIEGGIAGTVNLRTRLPFDSDGQVLSLTGRANYGDRVDDTTYEASGIYSNIWEISAGRIGAMVNYAYSHVKTQSEGVVMQRIGAFCNGGNIDGNGDPIIDADGTPACTSSPYGGSGWQYMPRQVNFSQVEYDRERHGASAALQFESSDEKVLATLQFIDSRYDNPWLERSSNVGFFDLWGAAAYSPQTTATIAPAAGTPAFRFGADGMLESGVLTQPSGAGGWGTGSRQESINRASAVPGMPFVNYCGDGSCTTDRQGLDITNEARNFGHTEGTRDISLNLRWDITDSVRSTFDVQRIKAKTNNYDILVAARTMADVQYSTNSDGTPQIKLLPGSNINYAAGGLANPHNYYVPFIQDHWEDNDAEETAARADFEFDIDESGWLDSLKVGVRYADREQEVRYSTFNWSPVAAPWNCNGPGFNADNTAPAAYPDCAAGRTFQGYGAGIWESTSLGSFYNGSVYNNGPLVYLNRATLANRDAHIAALSSVETDSPLAWNPLCSRLTNTAGCFIDPEMLDVQEKSKAAYVMLKFGGADTSLFGLNVRGNVGVRYVKTDVTSTGGVSFPTSNWYLQEAARPCNTPLGPDAVTNISCWLTPDLLAFSNGGGADNDVDASYENWLPSFNVRFGIDDRQYVRFGYSRSMSRPDFGLLRNFVGVQAPVLNVRPDSPYVNRNAAGQVTGYNFVFSADSGFGGLKPITADNFDLSYENYLGKSSSLTLGVFYKRLNGSIAYGEFDREFDNNGTTQVVTVRGPRNGEGGGTLKGVEVGFQTFFDFLPGAWSGLGAQVNYTHVDQSGISNSNLAVQPGYAAGGTIAFGGGLQVNGAVLDSHRLAGISDDAYNVVALYEYGPIGARLAYSWRSEFLTNNLDCCIGLPMWQKASGYLDGSVRYQIGNNMEVSLDASNLLNTTTVNQQQIFGDSAATPGAKPVKIDSAWIRSDRRFQLGVRFKY</sequence>
<dbReference type="RefSeq" id="WP_380594546.1">
    <property type="nucleotide sequence ID" value="NZ_JBHSDU010000001.1"/>
</dbReference>
<comment type="similarity">
    <text evidence="4">Belongs to the TonB-dependent receptor family.</text>
</comment>
<evidence type="ECO:0000256" key="3">
    <source>
        <dbReference type="ARBA" id="ARBA00023237"/>
    </source>
</evidence>
<reference evidence="8" key="1">
    <citation type="journal article" date="2019" name="Int. J. Syst. Evol. Microbiol.">
        <title>The Global Catalogue of Microorganisms (GCM) 10K type strain sequencing project: providing services to taxonomists for standard genome sequencing and annotation.</title>
        <authorList>
            <consortium name="The Broad Institute Genomics Platform"/>
            <consortium name="The Broad Institute Genome Sequencing Center for Infectious Disease"/>
            <person name="Wu L."/>
            <person name="Ma J."/>
        </authorList>
    </citation>
    <scope>NUCLEOTIDE SEQUENCE [LARGE SCALE GENOMIC DNA]</scope>
    <source>
        <strain evidence="8">CGMCC 1.10759</strain>
    </source>
</reference>
<comment type="subcellular location">
    <subcellularLocation>
        <location evidence="1 4">Cell outer membrane</location>
    </subcellularLocation>
</comment>
<dbReference type="Gene3D" id="2.40.170.20">
    <property type="entry name" value="TonB-dependent receptor, beta-barrel domain"/>
    <property type="match status" value="1"/>
</dbReference>
<dbReference type="NCBIfam" id="TIGR01782">
    <property type="entry name" value="TonB-Xanth-Caul"/>
    <property type="match status" value="1"/>
</dbReference>
<evidence type="ECO:0000256" key="2">
    <source>
        <dbReference type="ARBA" id="ARBA00023136"/>
    </source>
</evidence>
<proteinExistence type="inferred from homology"/>
<evidence type="ECO:0000313" key="8">
    <source>
        <dbReference type="Proteomes" id="UP001595904"/>
    </source>
</evidence>
<keyword evidence="4" id="KW-0798">TonB box</keyword>
<dbReference type="Pfam" id="PF07715">
    <property type="entry name" value="Plug"/>
    <property type="match status" value="1"/>
</dbReference>
<keyword evidence="7" id="KW-0675">Receptor</keyword>
<dbReference type="InterPro" id="IPR010104">
    <property type="entry name" value="TonB_rcpt_bac"/>
</dbReference>
<evidence type="ECO:0000259" key="5">
    <source>
        <dbReference type="Pfam" id="PF00593"/>
    </source>
</evidence>
<protein>
    <submittedName>
        <fullName evidence="7">TonB-dependent receptor</fullName>
    </submittedName>
</protein>
<gene>
    <name evidence="7" type="ORF">ACFPN2_02255</name>
</gene>
<dbReference type="Proteomes" id="UP001595904">
    <property type="component" value="Unassembled WGS sequence"/>
</dbReference>
<accession>A0ABV8SLS5</accession>
<organism evidence="7 8">
    <name type="scientific">Steroidobacter flavus</name>
    <dbReference type="NCBI Taxonomy" id="1842136"/>
    <lineage>
        <taxon>Bacteria</taxon>
        <taxon>Pseudomonadati</taxon>
        <taxon>Pseudomonadota</taxon>
        <taxon>Gammaproteobacteria</taxon>
        <taxon>Steroidobacterales</taxon>
        <taxon>Steroidobacteraceae</taxon>
        <taxon>Steroidobacter</taxon>
    </lineage>
</organism>
<dbReference type="InterPro" id="IPR037066">
    <property type="entry name" value="Plug_dom_sf"/>
</dbReference>
<keyword evidence="3" id="KW-0998">Cell outer membrane</keyword>
<dbReference type="InterPro" id="IPR012910">
    <property type="entry name" value="Plug_dom"/>
</dbReference>
<evidence type="ECO:0000259" key="6">
    <source>
        <dbReference type="Pfam" id="PF07715"/>
    </source>
</evidence>
<dbReference type="InterPro" id="IPR000531">
    <property type="entry name" value="Beta-barrel_TonB"/>
</dbReference>
<dbReference type="EMBL" id="JBHSDU010000001">
    <property type="protein sequence ID" value="MFC4307892.1"/>
    <property type="molecule type" value="Genomic_DNA"/>
</dbReference>
<keyword evidence="8" id="KW-1185">Reference proteome</keyword>
<dbReference type="Pfam" id="PF00593">
    <property type="entry name" value="TonB_dep_Rec_b-barrel"/>
    <property type="match status" value="1"/>
</dbReference>
<feature type="domain" description="TonB-dependent receptor plug" evidence="6">
    <location>
        <begin position="64"/>
        <end position="174"/>
    </location>
</feature>
<comment type="caution">
    <text evidence="7">The sequence shown here is derived from an EMBL/GenBank/DDBJ whole genome shotgun (WGS) entry which is preliminary data.</text>
</comment>
<name>A0ABV8SLS5_9GAMM</name>
<dbReference type="PANTHER" id="PTHR40980:SF3">
    <property type="entry name" value="TONB-DEPENDENT RECEPTOR-LIKE BETA-BARREL DOMAIN-CONTAINING PROTEIN"/>
    <property type="match status" value="1"/>
</dbReference>
<evidence type="ECO:0000256" key="4">
    <source>
        <dbReference type="RuleBase" id="RU003357"/>
    </source>
</evidence>
<keyword evidence="2 4" id="KW-0472">Membrane</keyword>
<evidence type="ECO:0000313" key="7">
    <source>
        <dbReference type="EMBL" id="MFC4307892.1"/>
    </source>
</evidence>
<feature type="domain" description="TonB-dependent receptor-like beta-barrel" evidence="5">
    <location>
        <begin position="501"/>
        <end position="1068"/>
    </location>
</feature>
<dbReference type="Gene3D" id="2.170.130.10">
    <property type="entry name" value="TonB-dependent receptor, plug domain"/>
    <property type="match status" value="1"/>
</dbReference>
<dbReference type="SUPFAM" id="SSF56935">
    <property type="entry name" value="Porins"/>
    <property type="match status" value="1"/>
</dbReference>
<evidence type="ECO:0000256" key="1">
    <source>
        <dbReference type="ARBA" id="ARBA00004442"/>
    </source>
</evidence>
<dbReference type="InterPro" id="IPR036942">
    <property type="entry name" value="Beta-barrel_TonB_sf"/>
</dbReference>